<feature type="transmembrane region" description="Helical" evidence="1">
    <location>
        <begin position="294"/>
        <end position="318"/>
    </location>
</feature>
<keyword evidence="1" id="KW-0812">Transmembrane</keyword>
<evidence type="ECO:0000256" key="1">
    <source>
        <dbReference type="SAM" id="Phobius"/>
    </source>
</evidence>
<dbReference type="PANTHER" id="PTHR41771:SF1">
    <property type="entry name" value="MEMBRANE PROTEIN"/>
    <property type="match status" value="1"/>
</dbReference>
<name>A0A1S6IPQ7_9LACT</name>
<feature type="transmembrane region" description="Helical" evidence="1">
    <location>
        <begin position="338"/>
        <end position="362"/>
    </location>
</feature>
<sequence>MNITDNKKQLFLSGLTILLVLFSVVFVKNNHFLYKHAIVEINQVTLNEREEIMDLPDIKDTLFHQTLVGTLKNGSQKGGTVVLNNTYSSSGAFDHQYQLGDEVFITIDNDLKRPYEGRIDYPKRDSTLLLVVWLFIITVILIGKKSGLYSLLSLTLNIFVGLFILSAVPKKTSLLLLISCLVLFFTVTSLLLISGKNKKTYSAILATLLGTFAAFVIAFFVMAATSQKGLRYEEMAFATRNPQSVFLASLLIGSLGAAMDIAITITSSLYELYDKNNHIRKSDLKKSGVEIGRDIMGSMTNVIFFAYVSGSIPMLLLYLKNGSSIGFTFSMNLSLELARAAVGGIAIVLTIPISVYIATAFINRGREDK</sequence>
<feature type="transmembrane region" description="Helical" evidence="1">
    <location>
        <begin position="148"/>
        <end position="168"/>
    </location>
</feature>
<dbReference type="EMBL" id="CP019728">
    <property type="protein sequence ID" value="AQS53542.1"/>
    <property type="molecule type" value="Genomic_DNA"/>
</dbReference>
<dbReference type="KEGG" id="jda:BW727_101175"/>
<gene>
    <name evidence="2" type="ORF">BW727_101175</name>
</gene>
<proteinExistence type="predicted"/>
<protein>
    <recommendedName>
        <fullName evidence="4">YibE/F-like protein</fullName>
    </recommendedName>
</protein>
<accession>A0A1S6IPQ7</accession>
<dbReference type="Pfam" id="PF07907">
    <property type="entry name" value="YibE_F"/>
    <property type="match status" value="1"/>
</dbReference>
<organism evidence="2 3">
    <name type="scientific">Jeotgalibaca dankookensis</name>
    <dbReference type="NCBI Taxonomy" id="708126"/>
    <lineage>
        <taxon>Bacteria</taxon>
        <taxon>Bacillati</taxon>
        <taxon>Bacillota</taxon>
        <taxon>Bacilli</taxon>
        <taxon>Lactobacillales</taxon>
        <taxon>Carnobacteriaceae</taxon>
        <taxon>Jeotgalibaca</taxon>
    </lineage>
</organism>
<feature type="transmembrane region" description="Helical" evidence="1">
    <location>
        <begin position="126"/>
        <end position="143"/>
    </location>
</feature>
<dbReference type="RefSeq" id="WP_077795780.1">
    <property type="nucleotide sequence ID" value="NZ_BBYN01000010.1"/>
</dbReference>
<dbReference type="Proteomes" id="UP000188993">
    <property type="component" value="Chromosome"/>
</dbReference>
<dbReference type="PANTHER" id="PTHR41771">
    <property type="entry name" value="MEMBRANE PROTEIN-RELATED"/>
    <property type="match status" value="1"/>
</dbReference>
<keyword evidence="3" id="KW-1185">Reference proteome</keyword>
<keyword evidence="1" id="KW-1133">Transmembrane helix</keyword>
<dbReference type="AlphaFoldDB" id="A0A1S6IPQ7"/>
<keyword evidence="1" id="KW-0472">Membrane</keyword>
<evidence type="ECO:0008006" key="4">
    <source>
        <dbReference type="Google" id="ProtNLM"/>
    </source>
</evidence>
<evidence type="ECO:0000313" key="3">
    <source>
        <dbReference type="Proteomes" id="UP000188993"/>
    </source>
</evidence>
<reference evidence="2 3" key="1">
    <citation type="journal article" date="2014" name="Int. J. Syst. Evol. Microbiol.">
        <title>Jeotgalibaca dankookensis gen. nov., sp. nov., a member of the family Carnobacteriaceae, isolated from seujeot (Korean traditional food).</title>
        <authorList>
            <person name="Lee D.G."/>
            <person name="Trujillo M.E."/>
            <person name="Kang H."/>
            <person name="Ahn T.Y."/>
        </authorList>
    </citation>
    <scope>NUCLEOTIDE SEQUENCE [LARGE SCALE GENOMIC DNA]</scope>
    <source>
        <strain evidence="2 3">EX-07</strain>
    </source>
</reference>
<evidence type="ECO:0000313" key="2">
    <source>
        <dbReference type="EMBL" id="AQS53542.1"/>
    </source>
</evidence>
<feature type="transmembrane region" description="Helical" evidence="1">
    <location>
        <begin position="245"/>
        <end position="273"/>
    </location>
</feature>
<feature type="transmembrane region" description="Helical" evidence="1">
    <location>
        <begin position="174"/>
        <end position="193"/>
    </location>
</feature>
<dbReference type="STRING" id="708126.BW727_101175"/>
<feature type="transmembrane region" description="Helical" evidence="1">
    <location>
        <begin position="205"/>
        <end position="225"/>
    </location>
</feature>
<feature type="transmembrane region" description="Helical" evidence="1">
    <location>
        <begin position="9"/>
        <end position="27"/>
    </location>
</feature>
<dbReference type="InterPro" id="IPR012507">
    <property type="entry name" value="YibE_F"/>
</dbReference>